<evidence type="ECO:0000256" key="7">
    <source>
        <dbReference type="ARBA" id="ARBA00023242"/>
    </source>
</evidence>
<accession>K0KIZ6</accession>
<dbReference type="InterPro" id="IPR054559">
    <property type="entry name" value="PSMD12-CSN4-like_N"/>
</dbReference>
<dbReference type="InterPro" id="IPR000717">
    <property type="entry name" value="PCI_dom"/>
</dbReference>
<dbReference type="HOGENOM" id="CLU_671225_0_0_1"/>
<proteinExistence type="inferred from homology"/>
<organism evidence="9 10">
    <name type="scientific">Wickerhamomyces ciferrii (strain ATCC 14091 / BCRC 22168 / CBS 111 / JCM 3599 / NBRC 0793 / NRRL Y-1031 F-60-10)</name>
    <name type="common">Yeast</name>
    <name type="synonym">Pichia ciferrii</name>
    <dbReference type="NCBI Taxonomy" id="1206466"/>
    <lineage>
        <taxon>Eukaryota</taxon>
        <taxon>Fungi</taxon>
        <taxon>Dikarya</taxon>
        <taxon>Ascomycota</taxon>
        <taxon>Saccharomycotina</taxon>
        <taxon>Saccharomycetes</taxon>
        <taxon>Phaffomycetales</taxon>
        <taxon>Wickerhamomycetaceae</taxon>
        <taxon>Wickerhamomyces</taxon>
    </lineage>
</organism>
<dbReference type="Pfam" id="PF01399">
    <property type="entry name" value="PCI"/>
    <property type="match status" value="1"/>
</dbReference>
<dbReference type="PROSITE" id="PS50250">
    <property type="entry name" value="PCI"/>
    <property type="match status" value="1"/>
</dbReference>
<gene>
    <name evidence="9" type="ORF">BN7_640</name>
</gene>
<comment type="similarity">
    <text evidence="3">Belongs to the CSN4 family.</text>
</comment>
<dbReference type="Pfam" id="PF22241">
    <property type="entry name" value="PSMD12-CSN4_N"/>
    <property type="match status" value="1"/>
</dbReference>
<keyword evidence="5" id="KW-0963">Cytoplasm</keyword>
<name>K0KIZ6_WICCF</name>
<evidence type="ECO:0000256" key="6">
    <source>
        <dbReference type="ARBA" id="ARBA00022790"/>
    </source>
</evidence>
<dbReference type="InterPro" id="IPR040134">
    <property type="entry name" value="PSMD12/CSN4"/>
</dbReference>
<evidence type="ECO:0000259" key="8">
    <source>
        <dbReference type="PROSITE" id="PS50250"/>
    </source>
</evidence>
<sequence>MSSQATLKIAAIANGDSNDKEGEILKLLNESNDNETIIYYINSLVKQQTLPIKGILVKFVENIKQKHTEAEQVQLYEEIVKIFTPPTAVVYLPLMKTILNLTQIYESKFQYDKAAEVLKSLQVDHLAQEFDSILQFQKFEVEINTRIAKNSLKVNDFESAEAYVSRIAPILPNLESNGIDDLLIDTYKTSVETMVKLGKWFEAASKLIVLDNEQFDIPLVKYTILSQHDPLKTRLINKLVESPHILPNIEHTPLLNIFQKIYSQKLIYHNEYIELLSYFLDTDDHSLSSDYITQALSKALVENNLIASSKIYNNTSIQGFTAILQLDESFVEELTADMIREERLDALIDDISKVIEFTGSNTSTQTKGVTTDPVLGQWHNHIVESCMVLDKIVDQISAQDPTFTDSFLLA</sequence>
<protein>
    <recommendedName>
        <fullName evidence="4">COP9 signalosome complex subunit 4</fullName>
    </recommendedName>
</protein>
<comment type="subcellular location">
    <subcellularLocation>
        <location evidence="2">Cytoplasm</location>
    </subcellularLocation>
    <subcellularLocation>
        <location evidence="1">Nucleus</location>
    </subcellularLocation>
</comment>
<dbReference type="Gene3D" id="1.10.10.10">
    <property type="entry name" value="Winged helix-like DNA-binding domain superfamily/Winged helix DNA-binding domain"/>
    <property type="match status" value="1"/>
</dbReference>
<feature type="domain" description="PCI" evidence="8">
    <location>
        <begin position="196"/>
        <end position="362"/>
    </location>
</feature>
<dbReference type="STRING" id="1206466.K0KIZ6"/>
<reference evidence="9 10" key="1">
    <citation type="journal article" date="2012" name="Eukaryot. Cell">
        <title>Draft genome sequence of Wickerhamomyces ciferrii NRRL Y-1031 F-60-10.</title>
        <authorList>
            <person name="Schneider J."/>
            <person name="Andrea H."/>
            <person name="Blom J."/>
            <person name="Jaenicke S."/>
            <person name="Ruckert C."/>
            <person name="Schorsch C."/>
            <person name="Szczepanowski R."/>
            <person name="Farwick M."/>
            <person name="Goesmann A."/>
            <person name="Puhler A."/>
            <person name="Schaffer S."/>
            <person name="Tauch A."/>
            <person name="Kohler T."/>
            <person name="Brinkrolf K."/>
        </authorList>
    </citation>
    <scope>NUCLEOTIDE SEQUENCE [LARGE SCALE GENOMIC DNA]</scope>
    <source>
        <strain evidence="10">ATCC 14091 / BCRC 22168 / CBS 111 / JCM 3599 / NBRC 0793 / NRRL Y-1031 F-60-10</strain>
    </source>
</reference>
<dbReference type="GO" id="GO:0008541">
    <property type="term" value="C:proteasome regulatory particle, lid subcomplex"/>
    <property type="evidence" value="ECO:0007669"/>
    <property type="project" value="UniProtKB-ARBA"/>
</dbReference>
<dbReference type="PANTHER" id="PTHR10855:SF2">
    <property type="entry name" value="COP9 SIGNALOSOME COMPLEX SUBUNIT 4"/>
    <property type="match status" value="1"/>
</dbReference>
<comment type="caution">
    <text evidence="9">The sequence shown here is derived from an EMBL/GenBank/DDBJ whole genome shotgun (WGS) entry which is preliminary data.</text>
</comment>
<keyword evidence="6" id="KW-0736">Signalosome</keyword>
<evidence type="ECO:0000256" key="4">
    <source>
        <dbReference type="ARBA" id="ARBA00014881"/>
    </source>
</evidence>
<dbReference type="SUPFAM" id="SSF46785">
    <property type="entry name" value="Winged helix' DNA-binding domain"/>
    <property type="match status" value="1"/>
</dbReference>
<evidence type="ECO:0000313" key="9">
    <source>
        <dbReference type="EMBL" id="CCH41103.1"/>
    </source>
</evidence>
<evidence type="ECO:0000256" key="1">
    <source>
        <dbReference type="ARBA" id="ARBA00004123"/>
    </source>
</evidence>
<keyword evidence="10" id="KW-1185">Reference proteome</keyword>
<dbReference type="EMBL" id="CAIF01000011">
    <property type="protein sequence ID" value="CCH41103.1"/>
    <property type="molecule type" value="Genomic_DNA"/>
</dbReference>
<evidence type="ECO:0000313" key="10">
    <source>
        <dbReference type="Proteomes" id="UP000009328"/>
    </source>
</evidence>
<dbReference type="InterPro" id="IPR036388">
    <property type="entry name" value="WH-like_DNA-bd_sf"/>
</dbReference>
<dbReference type="eggNOG" id="KOG1497">
    <property type="taxonomic scope" value="Eukaryota"/>
</dbReference>
<dbReference type="PANTHER" id="PTHR10855">
    <property type="entry name" value="26S PROTEASOME NON-ATPASE REGULATORY SUBUNIT 12/COP9 SIGNALOSOME COMPLEX SUBUNIT 4"/>
    <property type="match status" value="1"/>
</dbReference>
<evidence type="ECO:0000256" key="2">
    <source>
        <dbReference type="ARBA" id="ARBA00004496"/>
    </source>
</evidence>
<dbReference type="GO" id="GO:0008180">
    <property type="term" value="C:COP9 signalosome"/>
    <property type="evidence" value="ECO:0007669"/>
    <property type="project" value="UniProtKB-KW"/>
</dbReference>
<evidence type="ECO:0000256" key="3">
    <source>
        <dbReference type="ARBA" id="ARBA00010417"/>
    </source>
</evidence>
<evidence type="ECO:0000256" key="5">
    <source>
        <dbReference type="ARBA" id="ARBA00022490"/>
    </source>
</evidence>
<dbReference type="Proteomes" id="UP000009328">
    <property type="component" value="Unassembled WGS sequence"/>
</dbReference>
<dbReference type="AlphaFoldDB" id="K0KIZ6"/>
<dbReference type="InterPro" id="IPR036390">
    <property type="entry name" value="WH_DNA-bd_sf"/>
</dbReference>
<keyword evidence="7" id="KW-0539">Nucleus</keyword>
<dbReference type="GO" id="GO:0005829">
    <property type="term" value="C:cytosol"/>
    <property type="evidence" value="ECO:0007669"/>
    <property type="project" value="TreeGrafter"/>
</dbReference>
<dbReference type="InParanoid" id="K0KIZ6"/>